<dbReference type="Proteomes" id="UP001172083">
    <property type="component" value="Unassembled WGS sequence"/>
</dbReference>
<dbReference type="RefSeq" id="WP_346759934.1">
    <property type="nucleotide sequence ID" value="NZ_JAUJEB010000005.1"/>
</dbReference>
<dbReference type="Gene3D" id="3.40.50.12780">
    <property type="entry name" value="N-terminal domain of ligase-like"/>
    <property type="match status" value="1"/>
</dbReference>
<evidence type="ECO:0000259" key="3">
    <source>
        <dbReference type="Pfam" id="PF00501"/>
    </source>
</evidence>
<evidence type="ECO:0000256" key="2">
    <source>
        <dbReference type="ARBA" id="ARBA00022840"/>
    </source>
</evidence>
<reference evidence="4" key="1">
    <citation type="submission" date="2023-06" db="EMBL/GenBank/DDBJ databases">
        <title>Genomic of Agaribacillus aureum.</title>
        <authorList>
            <person name="Wang G."/>
        </authorList>
    </citation>
    <scope>NUCLEOTIDE SEQUENCE</scope>
    <source>
        <strain evidence="4">BMA12</strain>
    </source>
</reference>
<dbReference type="EMBL" id="JAUJEB010000005">
    <property type="protein sequence ID" value="MDN5214595.1"/>
    <property type="molecule type" value="Genomic_DNA"/>
</dbReference>
<keyword evidence="1" id="KW-0547">Nucleotide-binding</keyword>
<dbReference type="SUPFAM" id="SSF56801">
    <property type="entry name" value="Acetyl-CoA synthetase-like"/>
    <property type="match status" value="1"/>
</dbReference>
<keyword evidence="4" id="KW-0436">Ligase</keyword>
<keyword evidence="5" id="KW-1185">Reference proteome</keyword>
<dbReference type="GO" id="GO:0016874">
    <property type="term" value="F:ligase activity"/>
    <property type="evidence" value="ECO:0007669"/>
    <property type="project" value="UniProtKB-KW"/>
</dbReference>
<evidence type="ECO:0000313" key="5">
    <source>
        <dbReference type="Proteomes" id="UP001172083"/>
    </source>
</evidence>
<keyword evidence="2" id="KW-0067">ATP-binding</keyword>
<dbReference type="InterPro" id="IPR042099">
    <property type="entry name" value="ANL_N_sf"/>
</dbReference>
<name>A0ABT8LCW9_9BACT</name>
<dbReference type="PROSITE" id="PS00455">
    <property type="entry name" value="AMP_BINDING"/>
    <property type="match status" value="1"/>
</dbReference>
<evidence type="ECO:0000313" key="4">
    <source>
        <dbReference type="EMBL" id="MDN5214595.1"/>
    </source>
</evidence>
<sequence>MADTQIKRLFDLLSFGTENYGIDDALACKVNGEWVKYSSKDLISITNRVSLGLMRMGIGKDDKVAIISPNRPEWNFIDFGLQQIGAVSVPIYPTITVHDFQFIFNDAGVKMVFAADYDLYRKVKIAARESPSVREIYTFELLDNAKHWSEIKKNGEGGDEQKLQAMKDEVKPEDLVTLIYTSGTTGTPKGVMLSHQNIISNILAALKIAPIKGRGYKALSFLPICHIFERAGVYFYMRAGIAIYYAESLETIGDNLREIQPHTFTTVPRLLEKIYDKIVAKGYQLSGIKKKLFFWALGLGLKYDPNEDLGWWYNFQLKLANRLIFAKWREALGGNIVYITSGAAALQPRLSRVFWAAGIKVLEAYGATETSPGVSFSKIDDLKIGCVGCLLDGVEVKIAEDGEILVKGPNVMQGYYNRPDVTAKSIVDGWYHTGDVGEMIENKYLKITDRKKEIFKTSGGKYIAPQLLENKFKESVMIEQIMVVGEGEKFPGALIVPSFEGVREWCQRKQIDYTSDDEMIKHRLVVEKIQKEVDFHNGHFAQYEKIKKFKLLNVAWSIESGELTPTMKLKRRIILENHGALVEQIYE</sequence>
<protein>
    <submittedName>
        <fullName evidence="4">Long-chain fatty acid--CoA ligase</fullName>
    </submittedName>
</protein>
<proteinExistence type="predicted"/>
<dbReference type="InterPro" id="IPR020845">
    <property type="entry name" value="AMP-binding_CS"/>
</dbReference>
<organism evidence="4 5">
    <name type="scientific">Agaribacillus aureus</name>
    <dbReference type="NCBI Taxonomy" id="3051825"/>
    <lineage>
        <taxon>Bacteria</taxon>
        <taxon>Pseudomonadati</taxon>
        <taxon>Bacteroidota</taxon>
        <taxon>Cytophagia</taxon>
        <taxon>Cytophagales</taxon>
        <taxon>Splendidivirgaceae</taxon>
        <taxon>Agaribacillus</taxon>
    </lineage>
</organism>
<feature type="domain" description="AMP-dependent synthetase/ligase" evidence="3">
    <location>
        <begin position="30"/>
        <end position="416"/>
    </location>
</feature>
<evidence type="ECO:0000256" key="1">
    <source>
        <dbReference type="ARBA" id="ARBA00022741"/>
    </source>
</evidence>
<dbReference type="Pfam" id="PF00501">
    <property type="entry name" value="AMP-binding"/>
    <property type="match status" value="1"/>
</dbReference>
<dbReference type="InterPro" id="IPR000873">
    <property type="entry name" value="AMP-dep_synth/lig_dom"/>
</dbReference>
<dbReference type="Pfam" id="PF23562">
    <property type="entry name" value="AMP-binding_C_3"/>
    <property type="match status" value="1"/>
</dbReference>
<accession>A0ABT8LCW9</accession>
<dbReference type="CDD" id="cd05907">
    <property type="entry name" value="VL_LC_FACS_like"/>
    <property type="match status" value="1"/>
</dbReference>
<dbReference type="PANTHER" id="PTHR43272">
    <property type="entry name" value="LONG-CHAIN-FATTY-ACID--COA LIGASE"/>
    <property type="match status" value="1"/>
</dbReference>
<dbReference type="PANTHER" id="PTHR43272:SF33">
    <property type="entry name" value="AMP-BINDING DOMAIN-CONTAINING PROTEIN-RELATED"/>
    <property type="match status" value="1"/>
</dbReference>
<comment type="caution">
    <text evidence="4">The sequence shown here is derived from an EMBL/GenBank/DDBJ whole genome shotgun (WGS) entry which is preliminary data.</text>
</comment>
<gene>
    <name evidence="4" type="ORF">QQ020_21120</name>
</gene>